<accession>A0A0G4MTI4</accession>
<proteinExistence type="predicted"/>
<dbReference type="Proteomes" id="UP000044602">
    <property type="component" value="Unassembled WGS sequence"/>
</dbReference>
<dbReference type="AlphaFoldDB" id="A0A0G4MTI4"/>
<evidence type="ECO:0000256" key="1">
    <source>
        <dbReference type="SAM" id="MobiDB-lite"/>
    </source>
</evidence>
<sequence>MSVIAVGRLKSHDSPHSSFKFKPSVSMLKSGLKAWACTESATAAATRDGRHTAGSTAEGIHVMDMAAGPSARPAALPCEAGNPGNEKGVTDCDWSAGFRVSWDADRGRPTLARSGTSRPGSRAASFAEAAAAADADADANVEDVEDMGGSWYERSL</sequence>
<feature type="compositionally biased region" description="Acidic residues" evidence="1">
    <location>
        <begin position="135"/>
        <end position="146"/>
    </location>
</feature>
<name>A0A0G4MTI4_VERLO</name>
<reference evidence="2 3" key="1">
    <citation type="submission" date="2015-05" db="EMBL/GenBank/DDBJ databases">
        <authorList>
            <person name="Wang D.B."/>
            <person name="Wang M."/>
        </authorList>
    </citation>
    <scope>NUCLEOTIDE SEQUENCE [LARGE SCALE GENOMIC DNA]</scope>
    <source>
        <strain evidence="2">VL1</strain>
    </source>
</reference>
<feature type="region of interest" description="Disordered" evidence="1">
    <location>
        <begin position="105"/>
        <end position="156"/>
    </location>
</feature>
<keyword evidence="3" id="KW-1185">Reference proteome</keyword>
<organism evidence="2 3">
    <name type="scientific">Verticillium longisporum</name>
    <name type="common">Verticillium dahliae var. longisporum</name>
    <dbReference type="NCBI Taxonomy" id="100787"/>
    <lineage>
        <taxon>Eukaryota</taxon>
        <taxon>Fungi</taxon>
        <taxon>Dikarya</taxon>
        <taxon>Ascomycota</taxon>
        <taxon>Pezizomycotina</taxon>
        <taxon>Sordariomycetes</taxon>
        <taxon>Hypocreomycetidae</taxon>
        <taxon>Glomerellales</taxon>
        <taxon>Plectosphaerellaceae</taxon>
        <taxon>Verticillium</taxon>
    </lineage>
</organism>
<feature type="compositionally biased region" description="Low complexity" evidence="1">
    <location>
        <begin position="123"/>
        <end position="134"/>
    </location>
</feature>
<evidence type="ECO:0000313" key="2">
    <source>
        <dbReference type="EMBL" id="CRK37487.1"/>
    </source>
</evidence>
<feature type="region of interest" description="Disordered" evidence="1">
    <location>
        <begin position="71"/>
        <end position="90"/>
    </location>
</feature>
<protein>
    <submittedName>
        <fullName evidence="2">Uncharacterized protein</fullName>
    </submittedName>
</protein>
<gene>
    <name evidence="2" type="ORF">BN1708_001509</name>
</gene>
<dbReference type="EMBL" id="CVQH01024749">
    <property type="protein sequence ID" value="CRK37487.1"/>
    <property type="molecule type" value="Genomic_DNA"/>
</dbReference>
<evidence type="ECO:0000313" key="3">
    <source>
        <dbReference type="Proteomes" id="UP000044602"/>
    </source>
</evidence>